<accession>A0A183T8Y3</accession>
<dbReference type="WBParaSite" id="SSLN_0001343201-mRNA-1">
    <property type="protein sequence ID" value="SSLN_0001343201-mRNA-1"/>
    <property type="gene ID" value="SSLN_0001343201"/>
</dbReference>
<evidence type="ECO:0000313" key="2">
    <source>
        <dbReference type="WBParaSite" id="SSLN_0001343201-mRNA-1"/>
    </source>
</evidence>
<feature type="region of interest" description="Disordered" evidence="1">
    <location>
        <begin position="350"/>
        <end position="394"/>
    </location>
</feature>
<proteinExistence type="predicted"/>
<feature type="region of interest" description="Disordered" evidence="1">
    <location>
        <begin position="57"/>
        <end position="78"/>
    </location>
</feature>
<evidence type="ECO:0000256" key="1">
    <source>
        <dbReference type="SAM" id="MobiDB-lite"/>
    </source>
</evidence>
<sequence>LKEVGPVAPSGVAILGRATRRWCRLAVRNDTMGSLPCLPQGINNHLMSLRLPLRGDKFPPSPSPVPTPPPPRTTSDEGKNKFYDDLHALLVTAPKVDKLIVIDDLNVHAGTDHATVRVVPGPHVLDGVHENGFFLLRTWTEPHLILTNTFFGLPRWQKVTWIYSLKSAGLCLCLERIRAGHTGDKGDHQCRPMDGSSPRHLEPRIRFQARQNSRRQRGRLCGNLWWQLRDTVQSTALDLLGRARHQHQDRFNKKDAAINNLMAEKKRLYKTYVDRPTDATILPHFTGNLSLSIEIDDAVAQWMAKASKAFGYMHNIVWIRHGLNLSTNLKMYKAFILSKQLYEAETWKKNKNPQRSPLEQISQLPPSHGPHPDTHHLIPPPQQPPPLAPMRTRS</sequence>
<feature type="compositionally biased region" description="Polar residues" evidence="1">
    <location>
        <begin position="353"/>
        <end position="365"/>
    </location>
</feature>
<organism evidence="2">
    <name type="scientific">Schistocephalus solidus</name>
    <name type="common">Tapeworm</name>
    <dbReference type="NCBI Taxonomy" id="70667"/>
    <lineage>
        <taxon>Eukaryota</taxon>
        <taxon>Metazoa</taxon>
        <taxon>Spiralia</taxon>
        <taxon>Lophotrochozoa</taxon>
        <taxon>Platyhelminthes</taxon>
        <taxon>Cestoda</taxon>
        <taxon>Eucestoda</taxon>
        <taxon>Diphyllobothriidea</taxon>
        <taxon>Diphyllobothriidae</taxon>
        <taxon>Schistocephalus</taxon>
    </lineage>
</organism>
<name>A0A183T8Y3_SCHSO</name>
<feature type="compositionally biased region" description="Pro residues" evidence="1">
    <location>
        <begin position="378"/>
        <end position="388"/>
    </location>
</feature>
<protein>
    <submittedName>
        <fullName evidence="2">Endo/exonuclease/phosphatase domain-containing protein</fullName>
    </submittedName>
</protein>
<feature type="compositionally biased region" description="Pro residues" evidence="1">
    <location>
        <begin position="59"/>
        <end position="72"/>
    </location>
</feature>
<reference evidence="2" key="1">
    <citation type="submission" date="2016-06" db="UniProtKB">
        <authorList>
            <consortium name="WormBaseParasite"/>
        </authorList>
    </citation>
    <scope>IDENTIFICATION</scope>
</reference>
<dbReference type="AlphaFoldDB" id="A0A183T8Y3"/>